<dbReference type="SUPFAM" id="SSF53098">
    <property type="entry name" value="Ribonuclease H-like"/>
    <property type="match status" value="1"/>
</dbReference>
<protein>
    <recommendedName>
        <fullName evidence="1">RNase H type-1 domain-containing protein</fullName>
    </recommendedName>
</protein>
<evidence type="ECO:0000313" key="3">
    <source>
        <dbReference type="Proteomes" id="UP000015453"/>
    </source>
</evidence>
<dbReference type="PANTHER" id="PTHR47074">
    <property type="entry name" value="BNAC02G40300D PROTEIN"/>
    <property type="match status" value="1"/>
</dbReference>
<proteinExistence type="predicted"/>
<dbReference type="InterPro" id="IPR044730">
    <property type="entry name" value="RNase_H-like_dom_plant"/>
</dbReference>
<keyword evidence="3" id="KW-1185">Reference proteome</keyword>
<dbReference type="InterPro" id="IPR002156">
    <property type="entry name" value="RNaseH_domain"/>
</dbReference>
<dbReference type="AlphaFoldDB" id="S8CXQ6"/>
<dbReference type="Gene3D" id="3.30.420.10">
    <property type="entry name" value="Ribonuclease H-like superfamily/Ribonuclease H"/>
    <property type="match status" value="1"/>
</dbReference>
<dbReference type="OrthoDB" id="1712133at2759"/>
<dbReference type="CDD" id="cd06222">
    <property type="entry name" value="RNase_H_like"/>
    <property type="match status" value="1"/>
</dbReference>
<evidence type="ECO:0000259" key="1">
    <source>
        <dbReference type="Pfam" id="PF13456"/>
    </source>
</evidence>
<dbReference type="Proteomes" id="UP000015453">
    <property type="component" value="Unassembled WGS sequence"/>
</dbReference>
<dbReference type="InterPro" id="IPR012337">
    <property type="entry name" value="RNaseH-like_sf"/>
</dbReference>
<organism evidence="2 3">
    <name type="scientific">Genlisea aurea</name>
    <dbReference type="NCBI Taxonomy" id="192259"/>
    <lineage>
        <taxon>Eukaryota</taxon>
        <taxon>Viridiplantae</taxon>
        <taxon>Streptophyta</taxon>
        <taxon>Embryophyta</taxon>
        <taxon>Tracheophyta</taxon>
        <taxon>Spermatophyta</taxon>
        <taxon>Magnoliopsida</taxon>
        <taxon>eudicotyledons</taxon>
        <taxon>Gunneridae</taxon>
        <taxon>Pentapetalae</taxon>
        <taxon>asterids</taxon>
        <taxon>lamiids</taxon>
        <taxon>Lamiales</taxon>
        <taxon>Lentibulariaceae</taxon>
        <taxon>Genlisea</taxon>
    </lineage>
</organism>
<dbReference type="InterPro" id="IPR036397">
    <property type="entry name" value="RNaseH_sf"/>
</dbReference>
<name>S8CXQ6_9LAMI</name>
<sequence length="153" mass="16881">MEQHPGEPVKSPNVMDTVCFINSYLSTCVAAFAPELMPLPHSPNAADHWEAPIMGTYKLNVDSGRIGNYTVYAGIFRDDRGKCVGWFSKSISPPIDPEHGEYMAAKSGLAFARFLGLRTITLETDCLTLVSAINENLMLNLCSTSLRISRFYS</sequence>
<dbReference type="InterPro" id="IPR052929">
    <property type="entry name" value="RNase_H-like_EbsB-rel"/>
</dbReference>
<dbReference type="PANTHER" id="PTHR47074:SF73">
    <property type="entry name" value="OS04G0448401 PROTEIN"/>
    <property type="match status" value="1"/>
</dbReference>
<gene>
    <name evidence="2" type="ORF">M569_02504</name>
</gene>
<evidence type="ECO:0000313" key="2">
    <source>
        <dbReference type="EMBL" id="EPS72254.1"/>
    </source>
</evidence>
<dbReference type="GO" id="GO:0004523">
    <property type="term" value="F:RNA-DNA hybrid ribonuclease activity"/>
    <property type="evidence" value="ECO:0007669"/>
    <property type="project" value="InterPro"/>
</dbReference>
<dbReference type="EMBL" id="AUSU01000916">
    <property type="protein sequence ID" value="EPS72254.1"/>
    <property type="molecule type" value="Genomic_DNA"/>
</dbReference>
<dbReference type="GO" id="GO:0003676">
    <property type="term" value="F:nucleic acid binding"/>
    <property type="evidence" value="ECO:0007669"/>
    <property type="project" value="InterPro"/>
</dbReference>
<reference evidence="2 3" key="1">
    <citation type="journal article" date="2013" name="BMC Genomics">
        <title>The miniature genome of a carnivorous plant Genlisea aurea contains a low number of genes and short non-coding sequences.</title>
        <authorList>
            <person name="Leushkin E.V."/>
            <person name="Sutormin R.A."/>
            <person name="Nabieva E.R."/>
            <person name="Penin A.A."/>
            <person name="Kondrashov A.S."/>
            <person name="Logacheva M.D."/>
        </authorList>
    </citation>
    <scope>NUCLEOTIDE SEQUENCE [LARGE SCALE GENOMIC DNA]</scope>
</reference>
<dbReference type="Pfam" id="PF13456">
    <property type="entry name" value="RVT_3"/>
    <property type="match status" value="1"/>
</dbReference>
<accession>S8CXQ6</accession>
<feature type="domain" description="RNase H type-1" evidence="1">
    <location>
        <begin position="69"/>
        <end position="136"/>
    </location>
</feature>
<comment type="caution">
    <text evidence="2">The sequence shown here is derived from an EMBL/GenBank/DDBJ whole genome shotgun (WGS) entry which is preliminary data.</text>
</comment>